<protein>
    <recommendedName>
        <fullName evidence="4">Cuticle protein</fullName>
    </recommendedName>
</protein>
<name>A0AAV2Q709_MEGNR</name>
<organism evidence="2 3">
    <name type="scientific">Meganyctiphanes norvegica</name>
    <name type="common">Northern krill</name>
    <name type="synonym">Thysanopoda norvegica</name>
    <dbReference type="NCBI Taxonomy" id="48144"/>
    <lineage>
        <taxon>Eukaryota</taxon>
        <taxon>Metazoa</taxon>
        <taxon>Ecdysozoa</taxon>
        <taxon>Arthropoda</taxon>
        <taxon>Crustacea</taxon>
        <taxon>Multicrustacea</taxon>
        <taxon>Malacostraca</taxon>
        <taxon>Eumalacostraca</taxon>
        <taxon>Eucarida</taxon>
        <taxon>Euphausiacea</taxon>
        <taxon>Euphausiidae</taxon>
        <taxon>Meganyctiphanes</taxon>
    </lineage>
</organism>
<evidence type="ECO:0000313" key="3">
    <source>
        <dbReference type="Proteomes" id="UP001497623"/>
    </source>
</evidence>
<dbReference type="EMBL" id="CAXKWB010003999">
    <property type="protein sequence ID" value="CAL4071470.1"/>
    <property type="molecule type" value="Genomic_DNA"/>
</dbReference>
<accession>A0AAV2Q709</accession>
<feature type="non-terminal residue" evidence="2">
    <location>
        <position position="1"/>
    </location>
</feature>
<keyword evidence="1" id="KW-0732">Signal</keyword>
<keyword evidence="3" id="KW-1185">Reference proteome</keyword>
<feature type="signal peptide" evidence="1">
    <location>
        <begin position="1"/>
        <end position="26"/>
    </location>
</feature>
<evidence type="ECO:0008006" key="4">
    <source>
        <dbReference type="Google" id="ProtNLM"/>
    </source>
</evidence>
<sequence length="211" mass="23255">QNQCGSHILNMKQLLVVASLLGLTLGMPQGAPRRQEPNAISQGNDALFTKILKFDNLQEGNQFGHNLVQEDGTGSGVRIGDDGLQYGFYTYLQQDGNRVRVDWRAGEGIGYEVLSTKGLNTETLGNLKATLNATPDPFYVERAPVTPNPNRAVHHNPLIINQHDVPVNTFRPPVVHDLGDLNFAPNQFDYASELNVQRSQLGFKSQFSATK</sequence>
<dbReference type="Proteomes" id="UP001497623">
    <property type="component" value="Unassembled WGS sequence"/>
</dbReference>
<proteinExistence type="predicted"/>
<feature type="chain" id="PRO_5043337660" description="Cuticle protein" evidence="1">
    <location>
        <begin position="27"/>
        <end position="211"/>
    </location>
</feature>
<evidence type="ECO:0000313" key="2">
    <source>
        <dbReference type="EMBL" id="CAL4071470.1"/>
    </source>
</evidence>
<evidence type="ECO:0000256" key="1">
    <source>
        <dbReference type="SAM" id="SignalP"/>
    </source>
</evidence>
<gene>
    <name evidence="2" type="ORF">MNOR_LOCUS8551</name>
</gene>
<reference evidence="2 3" key="1">
    <citation type="submission" date="2024-05" db="EMBL/GenBank/DDBJ databases">
        <authorList>
            <person name="Wallberg A."/>
        </authorList>
    </citation>
    <scope>NUCLEOTIDE SEQUENCE [LARGE SCALE GENOMIC DNA]</scope>
</reference>
<dbReference type="AlphaFoldDB" id="A0AAV2Q709"/>
<comment type="caution">
    <text evidence="2">The sequence shown here is derived from an EMBL/GenBank/DDBJ whole genome shotgun (WGS) entry which is preliminary data.</text>
</comment>